<evidence type="ECO:0000256" key="1">
    <source>
        <dbReference type="SAM" id="Phobius"/>
    </source>
</evidence>
<gene>
    <name evidence="2" type="ORF">DGUA_6G004644</name>
</gene>
<name>A0A3B0KLS2_DROGU</name>
<dbReference type="Proteomes" id="UP000268350">
    <property type="component" value="Unassembled WGS sequence"/>
</dbReference>
<organism evidence="2 3">
    <name type="scientific">Drosophila guanche</name>
    <name type="common">Fruit fly</name>
    <dbReference type="NCBI Taxonomy" id="7266"/>
    <lineage>
        <taxon>Eukaryota</taxon>
        <taxon>Metazoa</taxon>
        <taxon>Ecdysozoa</taxon>
        <taxon>Arthropoda</taxon>
        <taxon>Hexapoda</taxon>
        <taxon>Insecta</taxon>
        <taxon>Pterygota</taxon>
        <taxon>Neoptera</taxon>
        <taxon>Endopterygota</taxon>
        <taxon>Diptera</taxon>
        <taxon>Brachycera</taxon>
        <taxon>Muscomorpha</taxon>
        <taxon>Ephydroidea</taxon>
        <taxon>Drosophilidae</taxon>
        <taxon>Drosophila</taxon>
        <taxon>Sophophora</taxon>
    </lineage>
</organism>
<evidence type="ECO:0000313" key="3">
    <source>
        <dbReference type="Proteomes" id="UP000268350"/>
    </source>
</evidence>
<dbReference type="OrthoDB" id="8062551at2759"/>
<keyword evidence="1" id="KW-0812">Transmembrane</keyword>
<proteinExistence type="predicted"/>
<accession>A0A3B0KLS2</accession>
<evidence type="ECO:0000313" key="2">
    <source>
        <dbReference type="EMBL" id="SPP86031.1"/>
    </source>
</evidence>
<keyword evidence="1" id="KW-0472">Membrane</keyword>
<feature type="transmembrane region" description="Helical" evidence="1">
    <location>
        <begin position="106"/>
        <end position="128"/>
    </location>
</feature>
<dbReference type="EMBL" id="OUUW01000010">
    <property type="protein sequence ID" value="SPP86031.1"/>
    <property type="molecule type" value="Genomic_DNA"/>
</dbReference>
<feature type="transmembrane region" description="Helical" evidence="1">
    <location>
        <begin position="76"/>
        <end position="99"/>
    </location>
</feature>
<reference evidence="3" key="1">
    <citation type="submission" date="2018-01" db="EMBL/GenBank/DDBJ databases">
        <authorList>
            <person name="Alioto T."/>
            <person name="Alioto T."/>
        </authorList>
    </citation>
    <scope>NUCLEOTIDE SEQUENCE [LARGE SCALE GENOMIC DNA]</scope>
</reference>
<dbReference type="STRING" id="7266.A0A3B0KLS2"/>
<dbReference type="AlphaFoldDB" id="A0A3B0KLS2"/>
<keyword evidence="1" id="KW-1133">Transmembrane helix</keyword>
<keyword evidence="3" id="KW-1185">Reference proteome</keyword>
<protein>
    <submittedName>
        <fullName evidence="2">Uncharacterized protein</fullName>
    </submittedName>
</protein>
<dbReference type="OMA" id="AFVQIMF"/>
<sequence>MVLMRSYFFCASVRLGVLIICFFAMCKSVIIMYVIFNNGTAFIFSVIRIFENDAHYRTSSIVQESINWVEKYPREIMMFVQLYSFCHILSCILGAFGAYRLKKYHVLPLVIFEFFYTVQIVVVAVISLRIARHVVLLTTLIVLTLMLTFYAMLVAYDTLALIAFIEIMVVVHSEKYQRLYGTDPLNPIVYREQLPGKSTVENPPTQPQIIIYVMPKVGQKLWHLQPQKWWKDDEAHLMDLDVDSSQHFHRQELVSNVLLRNAVNGEGFLYRENELVTSSTFHRFGNDV</sequence>
<feature type="transmembrane region" description="Helical" evidence="1">
    <location>
        <begin position="140"/>
        <end position="171"/>
    </location>
</feature>